<dbReference type="EMBL" id="NXGO01000096">
    <property type="protein sequence ID" value="PIM95536.1"/>
    <property type="molecule type" value="Genomic_DNA"/>
</dbReference>
<evidence type="ECO:0000256" key="4">
    <source>
        <dbReference type="ARBA" id="ARBA00022840"/>
    </source>
</evidence>
<dbReference type="InterPro" id="IPR000924">
    <property type="entry name" value="Glu/Gln-tRNA-synth"/>
</dbReference>
<dbReference type="PROSITE" id="PS00178">
    <property type="entry name" value="AA_TRNA_LIGASE_I"/>
    <property type="match status" value="1"/>
</dbReference>
<evidence type="ECO:0000256" key="5">
    <source>
        <dbReference type="ARBA" id="ARBA00022917"/>
    </source>
</evidence>
<evidence type="ECO:0000313" key="9">
    <source>
        <dbReference type="EMBL" id="PIM95536.1"/>
    </source>
</evidence>
<dbReference type="SUPFAM" id="SSF48163">
    <property type="entry name" value="An anticodon-binding domain of class I aminoacyl-tRNA synthetases"/>
    <property type="match status" value="1"/>
</dbReference>
<reference evidence="9" key="1">
    <citation type="submission" date="2017-09" db="EMBL/GenBank/DDBJ databases">
        <authorList>
            <person name="Campbell M.A."/>
            <person name="Lukasik P."/>
            <person name="Simon C."/>
            <person name="McCutcheon J.P."/>
        </authorList>
    </citation>
    <scope>NUCLEOTIDE SEQUENCE [LARGE SCALE GENOMIC DNA]</scope>
    <source>
        <strain evidence="9">MAGTDC</strain>
    </source>
</reference>
<evidence type="ECO:0000256" key="3">
    <source>
        <dbReference type="ARBA" id="ARBA00022741"/>
    </source>
</evidence>
<proteinExistence type="inferred from homology"/>
<dbReference type="InterPro" id="IPR049940">
    <property type="entry name" value="GluQ/Sye"/>
</dbReference>
<dbReference type="Pfam" id="PF00749">
    <property type="entry name" value="tRNA-synt_1c"/>
    <property type="match status" value="1"/>
</dbReference>
<protein>
    <submittedName>
        <fullName evidence="9">Glutamate--tRNA ligase</fullName>
        <ecNumber evidence="9">6.1.1.17</ecNumber>
    </submittedName>
</protein>
<evidence type="ECO:0000259" key="8">
    <source>
        <dbReference type="Pfam" id="PF00749"/>
    </source>
</evidence>
<dbReference type="PANTHER" id="PTHR43311:SF2">
    <property type="entry name" value="GLUTAMATE--TRNA LIGASE, MITOCHONDRIAL-RELATED"/>
    <property type="match status" value="1"/>
</dbReference>
<evidence type="ECO:0000313" key="10">
    <source>
        <dbReference type="Proteomes" id="UP000230981"/>
    </source>
</evidence>
<evidence type="ECO:0000256" key="1">
    <source>
        <dbReference type="ARBA" id="ARBA00007894"/>
    </source>
</evidence>
<sequence>MRLRIAPSPTGILHLGNLYSVLANVLFSHKYNSKLILRIEDTDIQRNKINAIENIYEDLNKIRVNIDESSKNPGLYGPYKQTERIHIYKFYIKKLLKMGGCFFCKCSFKRVNILKKINLLLGDPPTYDGKCLNRNYLTGKIRLKVPKTGICVGDYKINWSNVDMQVLWANSKPTYHFANVIDDQLMKISHVLRGRDWLTSFPKHILINSFLGFNMPKYYHIPLICNKTESKLSKRLDNMGIDSFLSLGIISEAILRYLISLIVCVDVSNISEASSYFNINKLKQQNIHINGKKLILINKMCLHEVVHDVNNVIKSLIREGCFNNVMELCVKKSLILHDTYKLLCFVFWDYKSIKMIFMSNIEYLLLNLLLIEYKKLIIWSKISIQNIHKKITNYLGLKTRTFCTILTPIIGNRHSISLYDVYLIIGQKVVITRISLILEKIYNKLHQHI</sequence>
<dbReference type="Proteomes" id="UP000230981">
    <property type="component" value="Unassembled WGS sequence"/>
</dbReference>
<dbReference type="InterPro" id="IPR014729">
    <property type="entry name" value="Rossmann-like_a/b/a_fold"/>
</dbReference>
<dbReference type="SUPFAM" id="SSF52374">
    <property type="entry name" value="Nucleotidylyl transferase"/>
    <property type="match status" value="1"/>
</dbReference>
<dbReference type="RefSeq" id="WP_146657043.1">
    <property type="nucleotide sequence ID" value="NZ_NXGO01000096.1"/>
</dbReference>
<keyword evidence="4 7" id="KW-0067">ATP-binding</keyword>
<feature type="domain" description="Glutamyl/glutaminyl-tRNA synthetase class Ib catalytic" evidence="8">
    <location>
        <begin position="2"/>
        <end position="265"/>
    </location>
</feature>
<dbReference type="Gene3D" id="3.40.50.620">
    <property type="entry name" value="HUPs"/>
    <property type="match status" value="1"/>
</dbReference>
<dbReference type="PANTHER" id="PTHR43311">
    <property type="entry name" value="GLUTAMATE--TRNA LIGASE"/>
    <property type="match status" value="1"/>
</dbReference>
<dbReference type="InterPro" id="IPR008925">
    <property type="entry name" value="aa_tRNA-synth_I_cd-bd_sf"/>
</dbReference>
<evidence type="ECO:0000256" key="7">
    <source>
        <dbReference type="RuleBase" id="RU363037"/>
    </source>
</evidence>
<name>A0ABX4MIY7_9HYPH</name>
<dbReference type="PRINTS" id="PR00987">
    <property type="entry name" value="TRNASYNTHGLU"/>
</dbReference>
<keyword evidence="6 7" id="KW-0030">Aminoacyl-tRNA synthetase</keyword>
<comment type="similarity">
    <text evidence="1">Belongs to the class-I aminoacyl-tRNA synthetase family. Glutamate--tRNA ligase type 1 subfamily.</text>
</comment>
<comment type="caution">
    <text evidence="9">The sequence shown here is derived from an EMBL/GenBank/DDBJ whole genome shotgun (WGS) entry which is preliminary data.</text>
</comment>
<keyword evidence="2 7" id="KW-0436">Ligase</keyword>
<keyword evidence="3 7" id="KW-0547">Nucleotide-binding</keyword>
<dbReference type="EC" id="6.1.1.17" evidence="9"/>
<dbReference type="InterPro" id="IPR001412">
    <property type="entry name" value="aa-tRNA-synth_I_CS"/>
</dbReference>
<keyword evidence="5 7" id="KW-0648">Protein biosynthesis</keyword>
<dbReference type="GO" id="GO:0004818">
    <property type="term" value="F:glutamate-tRNA ligase activity"/>
    <property type="evidence" value="ECO:0007669"/>
    <property type="project" value="UniProtKB-EC"/>
</dbReference>
<gene>
    <name evidence="9" type="primary">gltX</name>
    <name evidence="9" type="ORF">magtdc_275</name>
</gene>
<accession>A0ABX4MIY7</accession>
<organism evidence="9 10">
    <name type="scientific">Candidatus Hodgkinia cicadicola</name>
    <dbReference type="NCBI Taxonomy" id="573658"/>
    <lineage>
        <taxon>Bacteria</taxon>
        <taxon>Pseudomonadati</taxon>
        <taxon>Pseudomonadota</taxon>
        <taxon>Alphaproteobacteria</taxon>
        <taxon>Hyphomicrobiales</taxon>
        <taxon>Candidatus Hodgkinia</taxon>
    </lineage>
</organism>
<evidence type="ECO:0000256" key="2">
    <source>
        <dbReference type="ARBA" id="ARBA00022598"/>
    </source>
</evidence>
<dbReference type="InterPro" id="IPR020058">
    <property type="entry name" value="Glu/Gln-tRNA-synth_Ib_cat-dom"/>
</dbReference>
<keyword evidence="10" id="KW-1185">Reference proteome</keyword>
<evidence type="ECO:0000256" key="6">
    <source>
        <dbReference type="ARBA" id="ARBA00023146"/>
    </source>
</evidence>